<organism evidence="1 2">
    <name type="scientific">Myotis myotis</name>
    <name type="common">Greater mouse-eared bat</name>
    <name type="synonym">Vespertilio myotis</name>
    <dbReference type="NCBI Taxonomy" id="51298"/>
    <lineage>
        <taxon>Eukaryota</taxon>
        <taxon>Metazoa</taxon>
        <taxon>Chordata</taxon>
        <taxon>Craniata</taxon>
        <taxon>Vertebrata</taxon>
        <taxon>Euteleostomi</taxon>
        <taxon>Mammalia</taxon>
        <taxon>Eutheria</taxon>
        <taxon>Laurasiatheria</taxon>
        <taxon>Chiroptera</taxon>
        <taxon>Yangochiroptera</taxon>
        <taxon>Vespertilionidae</taxon>
        <taxon>Myotis</taxon>
    </lineage>
</organism>
<reference evidence="1 2" key="1">
    <citation type="journal article" date="2020" name="Nature">
        <title>Six reference-quality genomes reveal evolution of bat adaptations.</title>
        <authorList>
            <person name="Jebb D."/>
            <person name="Huang Z."/>
            <person name="Pippel M."/>
            <person name="Hughes G.M."/>
            <person name="Lavrichenko K."/>
            <person name="Devanna P."/>
            <person name="Winkler S."/>
            <person name="Jermiin L.S."/>
            <person name="Skirmuntt E.C."/>
            <person name="Katzourakis A."/>
            <person name="Burkitt-Gray L."/>
            <person name="Ray D.A."/>
            <person name="Sullivan K.A.M."/>
            <person name="Roscito J.G."/>
            <person name="Kirilenko B.M."/>
            <person name="Davalos L.M."/>
            <person name="Corthals A.P."/>
            <person name="Power M.L."/>
            <person name="Jones G."/>
            <person name="Ransome R.D."/>
            <person name="Dechmann D.K.N."/>
            <person name="Locatelli A.G."/>
            <person name="Puechmaille S.J."/>
            <person name="Fedrigo O."/>
            <person name="Jarvis E.D."/>
            <person name="Hiller M."/>
            <person name="Vernes S.C."/>
            <person name="Myers E.W."/>
            <person name="Teeling E.C."/>
        </authorList>
    </citation>
    <scope>NUCLEOTIDE SEQUENCE [LARGE SCALE GENOMIC DNA]</scope>
    <source>
        <strain evidence="1">MMyoMyo1</strain>
        <tissue evidence="1">Flight muscle</tissue>
    </source>
</reference>
<dbReference type="AlphaFoldDB" id="A0A7J7RMP4"/>
<gene>
    <name evidence="1" type="ORF">mMyoMyo1_010263</name>
</gene>
<evidence type="ECO:0000313" key="2">
    <source>
        <dbReference type="Proteomes" id="UP000527355"/>
    </source>
</evidence>
<name>A0A7J7RMP4_MYOMY</name>
<comment type="caution">
    <text evidence="1">The sequence shown here is derived from an EMBL/GenBank/DDBJ whole genome shotgun (WGS) entry which is preliminary data.</text>
</comment>
<evidence type="ECO:0000313" key="1">
    <source>
        <dbReference type="EMBL" id="KAF6277399.1"/>
    </source>
</evidence>
<keyword evidence="2" id="KW-1185">Reference proteome</keyword>
<protein>
    <submittedName>
        <fullName evidence="1">Uncharacterized protein</fullName>
    </submittedName>
</protein>
<dbReference type="EMBL" id="JABWUV010000024">
    <property type="protein sequence ID" value="KAF6277399.1"/>
    <property type="molecule type" value="Genomic_DNA"/>
</dbReference>
<dbReference type="Proteomes" id="UP000527355">
    <property type="component" value="Unassembled WGS sequence"/>
</dbReference>
<proteinExistence type="predicted"/>
<sequence>MHGPSPRPRQYNPSLTKLSLLLGNRAGLLGPAFSLHSNHAALAAAHYSSRMAQNLWTLALFLGLKSKVGFFYGRTDGGETLGSQGQSCDFASGATLHLARHNPPYWVSRMLPLRVCERTPFHRQEIEGVFCSSYNII</sequence>
<accession>A0A7J7RMP4</accession>